<dbReference type="Gene3D" id="1.20.1640.10">
    <property type="entry name" value="Multidrug efflux transporter AcrB transmembrane domain"/>
    <property type="match status" value="1"/>
</dbReference>
<dbReference type="InterPro" id="IPR027398">
    <property type="entry name" value="SecD-TM"/>
</dbReference>
<keyword evidence="2 12" id="KW-0813">Transport</keyword>
<dbReference type="InterPro" id="IPR005791">
    <property type="entry name" value="SecD"/>
</dbReference>
<evidence type="ECO:0000259" key="14">
    <source>
        <dbReference type="Pfam" id="PF13721"/>
    </source>
</evidence>
<dbReference type="KEGG" id="bci:BCI_0599"/>
<dbReference type="GO" id="GO:0015450">
    <property type="term" value="F:protein-transporting ATPase activity"/>
    <property type="evidence" value="ECO:0007669"/>
    <property type="project" value="InterPro"/>
</dbReference>
<keyword evidence="9 12" id="KW-0472">Membrane</keyword>
<feature type="domain" description="Protein translocase subunit SecDF P1" evidence="15">
    <location>
        <begin position="228"/>
        <end position="287"/>
    </location>
</feature>
<comment type="similarity">
    <text evidence="10 12">Belongs to the SecD/SecF family. SecD subfamily.</text>
</comment>
<dbReference type="NCBIfam" id="TIGR01129">
    <property type="entry name" value="secD"/>
    <property type="match status" value="1"/>
</dbReference>
<dbReference type="InterPro" id="IPR022813">
    <property type="entry name" value="SecD/SecF_arch_bac"/>
</dbReference>
<comment type="function">
    <text evidence="12">Part of the Sec protein translocase complex. Interacts with the SecYEG preprotein conducting channel. SecDF uses the proton motive force (PMF) to complete protein translocation after the ATP-dependent function of SecA.</text>
</comment>
<dbReference type="GO" id="GO:0005886">
    <property type="term" value="C:plasma membrane"/>
    <property type="evidence" value="ECO:0007669"/>
    <property type="project" value="UniProtKB-SubCell"/>
</dbReference>
<dbReference type="GO" id="GO:0006605">
    <property type="term" value="P:protein targeting"/>
    <property type="evidence" value="ECO:0007669"/>
    <property type="project" value="UniProtKB-UniRule"/>
</dbReference>
<keyword evidence="18" id="KW-1185">Reference proteome</keyword>
<protein>
    <recommendedName>
        <fullName evidence="11 12">Protein translocase subunit SecD</fullName>
    </recommendedName>
</protein>
<organism evidence="17 18">
    <name type="scientific">Baumannia cicadellinicola subsp. Homalodisca coagulata</name>
    <dbReference type="NCBI Taxonomy" id="374463"/>
    <lineage>
        <taxon>Bacteria</taxon>
        <taxon>Pseudomonadati</taxon>
        <taxon>Pseudomonadota</taxon>
        <taxon>Gammaproteobacteria</taxon>
        <taxon>Candidatus Palibaumannia</taxon>
    </lineage>
</organism>
<feature type="domain" description="SecDF P1 head subdomain" evidence="16">
    <location>
        <begin position="305"/>
        <end position="428"/>
    </location>
</feature>
<dbReference type="OrthoDB" id="9805019at2"/>
<dbReference type="Gene3D" id="3.30.70.3400">
    <property type="match status" value="1"/>
</dbReference>
<dbReference type="RefSeq" id="WP_011520759.1">
    <property type="nucleotide sequence ID" value="NC_007984.1"/>
</dbReference>
<dbReference type="Pfam" id="PF02355">
    <property type="entry name" value="SecD_SecF_C"/>
    <property type="match status" value="1"/>
</dbReference>
<feature type="domain" description="SecD export protein N-terminal TM" evidence="14">
    <location>
        <begin position="2"/>
        <end position="103"/>
    </location>
</feature>
<dbReference type="InterPro" id="IPR048634">
    <property type="entry name" value="SecD_SecF_C"/>
</dbReference>
<dbReference type="Pfam" id="PF21760">
    <property type="entry name" value="SecD_1st"/>
    <property type="match status" value="1"/>
</dbReference>
<evidence type="ECO:0000256" key="11">
    <source>
        <dbReference type="ARBA" id="ARBA00068220"/>
    </source>
</evidence>
<dbReference type="InterPro" id="IPR055344">
    <property type="entry name" value="SecD_SecF_C_bact"/>
</dbReference>
<comment type="subcellular location">
    <subcellularLocation>
        <location evidence="1">Cell inner membrane</location>
        <topology evidence="1">Multi-pass membrane protein</topology>
    </subcellularLocation>
</comment>
<dbReference type="FunFam" id="1.20.1640.10:FF:000004">
    <property type="entry name" value="Protein translocase subunit SecD"/>
    <property type="match status" value="1"/>
</dbReference>
<feature type="transmembrane region" description="Helical" evidence="12">
    <location>
        <begin position="7"/>
        <end position="25"/>
    </location>
</feature>
<dbReference type="Gene3D" id="3.30.1360.200">
    <property type="match status" value="1"/>
</dbReference>
<evidence type="ECO:0000256" key="4">
    <source>
        <dbReference type="ARBA" id="ARBA00022519"/>
    </source>
</evidence>
<evidence type="ECO:0000313" key="18">
    <source>
        <dbReference type="Proteomes" id="UP000002427"/>
    </source>
</evidence>
<evidence type="ECO:0000256" key="2">
    <source>
        <dbReference type="ARBA" id="ARBA00022448"/>
    </source>
</evidence>
<accession>Q1LSN8</accession>
<dbReference type="PANTHER" id="PTHR30081:SF1">
    <property type="entry name" value="PROTEIN TRANSLOCASE SUBUNIT SECD"/>
    <property type="match status" value="1"/>
</dbReference>
<dbReference type="STRING" id="374463.BCI_0599"/>
<comment type="subunit">
    <text evidence="12">Forms a complex with SecF. Part of the essential Sec protein translocation apparatus which comprises SecA, SecYEG and auxiliary proteins SecDF-YajC and YidC.</text>
</comment>
<gene>
    <name evidence="12 17" type="primary">secD</name>
    <name evidence="17" type="ordered locus">BCI_0599</name>
</gene>
<dbReference type="NCBIfam" id="TIGR00916">
    <property type="entry name" value="2A0604s01"/>
    <property type="match status" value="1"/>
</dbReference>
<dbReference type="HAMAP" id="MF_01463_B">
    <property type="entry name" value="SecD_B"/>
    <property type="match status" value="1"/>
</dbReference>
<evidence type="ECO:0000256" key="6">
    <source>
        <dbReference type="ARBA" id="ARBA00022927"/>
    </source>
</evidence>
<dbReference type="Pfam" id="PF07549">
    <property type="entry name" value="Sec_GG"/>
    <property type="match status" value="1"/>
</dbReference>
<evidence type="ECO:0000256" key="12">
    <source>
        <dbReference type="HAMAP-Rule" id="MF_01463"/>
    </source>
</evidence>
<dbReference type="AlphaFoldDB" id="Q1LSN8"/>
<feature type="transmembrane region" description="Helical" evidence="12">
    <location>
        <begin position="504"/>
        <end position="525"/>
    </location>
</feature>
<name>Q1LSN8_BAUCH</name>
<evidence type="ECO:0000256" key="10">
    <source>
        <dbReference type="ARBA" id="ARBA00060774"/>
    </source>
</evidence>
<feature type="domain" description="Protein export membrane protein SecD/SecF C-terminal" evidence="13">
    <location>
        <begin position="430"/>
        <end position="600"/>
    </location>
</feature>
<reference evidence="17 18" key="1">
    <citation type="journal article" date="2006" name="PLoS Biol.">
        <title>Metabolic complementarity and genomics of the dual bacterial symbiosis of sharpshooters.</title>
        <authorList>
            <person name="Wu D."/>
            <person name="Daugherty S.C."/>
            <person name="Van Aken S.E."/>
            <person name="Pai G.H."/>
            <person name="Watkins K.L."/>
            <person name="Khouri H."/>
            <person name="Tallon L.J."/>
            <person name="Zaborsky J.M."/>
            <person name="Dunbar H.E."/>
            <person name="Tran P.L."/>
            <person name="Moran N.A."/>
            <person name="Eisen J.A."/>
        </authorList>
    </citation>
    <scope>NUCLEOTIDE SEQUENCE [LARGE SCALE GENOMIC DNA]</scope>
    <source>
        <strain evidence="17">Hc</strain>
    </source>
</reference>
<evidence type="ECO:0000259" key="15">
    <source>
        <dbReference type="Pfam" id="PF21760"/>
    </source>
</evidence>
<keyword evidence="8 12" id="KW-0811">Translocation</keyword>
<dbReference type="Pfam" id="PF13721">
    <property type="entry name" value="SecD-TM1"/>
    <property type="match status" value="1"/>
</dbReference>
<dbReference type="InterPro" id="IPR048631">
    <property type="entry name" value="SecD_1st"/>
</dbReference>
<evidence type="ECO:0000256" key="9">
    <source>
        <dbReference type="ARBA" id="ARBA00023136"/>
    </source>
</evidence>
<feature type="transmembrane region" description="Helical" evidence="12">
    <location>
        <begin position="474"/>
        <end position="498"/>
    </location>
</feature>
<feature type="transmembrane region" description="Helical" evidence="12">
    <location>
        <begin position="546"/>
        <end position="565"/>
    </location>
</feature>
<keyword evidence="6 12" id="KW-0653">Protein transport</keyword>
<keyword evidence="4" id="KW-0997">Cell inner membrane</keyword>
<proteinExistence type="inferred from homology"/>
<dbReference type="GO" id="GO:0065002">
    <property type="term" value="P:intracellular protein transmembrane transport"/>
    <property type="evidence" value="ECO:0007669"/>
    <property type="project" value="UniProtKB-UniRule"/>
</dbReference>
<evidence type="ECO:0000256" key="8">
    <source>
        <dbReference type="ARBA" id="ARBA00023010"/>
    </source>
</evidence>
<dbReference type="Proteomes" id="UP000002427">
    <property type="component" value="Chromosome"/>
</dbReference>
<dbReference type="EMBL" id="CP000238">
    <property type="protein sequence ID" value="ABF13914.1"/>
    <property type="molecule type" value="Genomic_DNA"/>
</dbReference>
<evidence type="ECO:0000259" key="13">
    <source>
        <dbReference type="Pfam" id="PF02355"/>
    </source>
</evidence>
<evidence type="ECO:0000256" key="1">
    <source>
        <dbReference type="ARBA" id="ARBA00004429"/>
    </source>
</evidence>
<dbReference type="HOGENOM" id="CLU_007894_4_3_6"/>
<feature type="transmembrane region" description="Helical" evidence="12">
    <location>
        <begin position="450"/>
        <end position="467"/>
    </location>
</feature>
<dbReference type="Gene3D" id="3.30.70.260">
    <property type="match status" value="1"/>
</dbReference>
<dbReference type="FunFam" id="3.30.1360.200:FF:000001">
    <property type="entry name" value="Protein translocase subunit SecD"/>
    <property type="match status" value="1"/>
</dbReference>
<evidence type="ECO:0000256" key="5">
    <source>
        <dbReference type="ARBA" id="ARBA00022692"/>
    </source>
</evidence>
<dbReference type="GO" id="GO:0043952">
    <property type="term" value="P:protein transport by the Sec complex"/>
    <property type="evidence" value="ECO:0007669"/>
    <property type="project" value="UniProtKB-UniRule"/>
</dbReference>
<keyword evidence="3 12" id="KW-1003">Cell membrane</keyword>
<evidence type="ECO:0000256" key="7">
    <source>
        <dbReference type="ARBA" id="ARBA00022989"/>
    </source>
</evidence>
<evidence type="ECO:0000313" key="17">
    <source>
        <dbReference type="EMBL" id="ABF13914.1"/>
    </source>
</evidence>
<sequence>MLNHYPLWKYIILVLTLILGIIYALPNLYGEDVAIQITGTHGVTVSESTLIDIIHILKQKNIVSKSISLTNGTILARFSNSNMQLYAHDTLLKTLGHNYVVALNLAPAVPSWLTMIGALPIKLGLDLRGGVHFLIEIDMNTVLNNIHKQVIDVFIQELRKNNIPYTSISKINNYGSKVNFLNSSICDEALAKLMSIHRDIALIKKGKKYSIEIYLLDNKLHAASNLAIQQNINILRNRINRLGIAEPLIQRQGVNSIVVELPGIQDTARAKEIIGATAMLEFRLVNEEQSEEHSKITSNSEIKFTRNGTPILLYKQVLLTGDHITNATFSTDEYNQPQVNITLDHQGGKIMSNFTKDNINKLMAILFIEYKNSSDNIKDNNLFLKQEEVINVATIQSHISNMFRITGLNNRQEARNLSLLLRAGALMAPIKIVEECTIGPTLGMQNINQGLKACLWGLIAAVLFMVIRYHKFGIIATIALIANMILIIGMMSLLPGVILTMPGIAGIVLTLAVAVDANVLIYERIKEELSKERSIQQAIYQGYRRAFSSIIDANITTIITAIILYEFGTGSIKGFAITTIIGIATSMFTAILGTRAIVNLLYGNKLIDKLSI</sequence>
<dbReference type="Pfam" id="PF22599">
    <property type="entry name" value="SecDF_P1_head"/>
    <property type="match status" value="1"/>
</dbReference>
<feature type="transmembrane region" description="Helical" evidence="12">
    <location>
        <begin position="577"/>
        <end position="602"/>
    </location>
</feature>
<dbReference type="SUPFAM" id="SSF82866">
    <property type="entry name" value="Multidrug efflux transporter AcrB transmembrane domain"/>
    <property type="match status" value="1"/>
</dbReference>
<keyword evidence="5 12" id="KW-0812">Transmembrane</keyword>
<dbReference type="PANTHER" id="PTHR30081">
    <property type="entry name" value="PROTEIN-EXPORT MEMBRANE PROTEIN SEC"/>
    <property type="match status" value="1"/>
</dbReference>
<evidence type="ECO:0000256" key="3">
    <source>
        <dbReference type="ARBA" id="ARBA00022475"/>
    </source>
</evidence>
<keyword evidence="7 12" id="KW-1133">Transmembrane helix</keyword>
<dbReference type="InterPro" id="IPR054384">
    <property type="entry name" value="SecDF_P1_head"/>
</dbReference>
<dbReference type="InterPro" id="IPR022646">
    <property type="entry name" value="SecD/SecF_CS"/>
</dbReference>
<dbReference type="FunFam" id="3.30.70.3400:FF:000001">
    <property type="entry name" value="Protein translocase subunit SecD"/>
    <property type="match status" value="1"/>
</dbReference>
<evidence type="ECO:0000259" key="16">
    <source>
        <dbReference type="Pfam" id="PF22599"/>
    </source>
</evidence>